<dbReference type="InterPro" id="IPR036257">
    <property type="entry name" value="Cyt_c_oxidase_su2_TM_sf"/>
</dbReference>
<dbReference type="HOGENOM" id="CLU_191156_0_0_2"/>
<evidence type="ECO:0000256" key="3">
    <source>
        <dbReference type="ARBA" id="ARBA00023136"/>
    </source>
</evidence>
<dbReference type="RefSeq" id="WP_075055670.1">
    <property type="nucleotide sequence ID" value="NZ_CP007536.1"/>
</dbReference>
<dbReference type="AlphaFoldDB" id="A0A060HKI7"/>
<accession>A0A060HKI7</accession>
<evidence type="ECO:0000256" key="4">
    <source>
        <dbReference type="SAM" id="Phobius"/>
    </source>
</evidence>
<feature type="transmembrane region" description="Helical" evidence="4">
    <location>
        <begin position="42"/>
        <end position="66"/>
    </location>
</feature>
<keyword evidence="6" id="KW-1185">Reference proteome</keyword>
<organism evidence="5 6">
    <name type="scientific">Nitrososphaera viennensis EN76</name>
    <dbReference type="NCBI Taxonomy" id="926571"/>
    <lineage>
        <taxon>Archaea</taxon>
        <taxon>Nitrososphaerota</taxon>
        <taxon>Nitrososphaeria</taxon>
        <taxon>Nitrososphaerales</taxon>
        <taxon>Nitrososphaeraceae</taxon>
        <taxon>Nitrososphaera</taxon>
    </lineage>
</organism>
<sequence length="89" mass="10288">MASYKLLLLAIPVVAVLFMDFSIAFAQESGQYVYGRIEIWSLFYRLMVIAFVIGAILMGVIFYVVYRFRESHPKNRNLPVRSSTEGEHH</sequence>
<protein>
    <submittedName>
        <fullName evidence="5">Putative heme/copper-type cytochrome/quinol oxidase, subunit</fullName>
    </submittedName>
</protein>
<proteinExistence type="predicted"/>
<evidence type="ECO:0000256" key="2">
    <source>
        <dbReference type="ARBA" id="ARBA00022692"/>
    </source>
</evidence>
<evidence type="ECO:0000256" key="1">
    <source>
        <dbReference type="ARBA" id="ARBA00004370"/>
    </source>
</evidence>
<dbReference type="Proteomes" id="UP000027093">
    <property type="component" value="Chromosome"/>
</dbReference>
<dbReference type="GeneID" id="74947991"/>
<dbReference type="Gene3D" id="1.10.287.90">
    <property type="match status" value="1"/>
</dbReference>
<evidence type="ECO:0000313" key="6">
    <source>
        <dbReference type="Proteomes" id="UP000027093"/>
    </source>
</evidence>
<gene>
    <name evidence="5" type="ORF">NVIE_027520</name>
</gene>
<keyword evidence="3 4" id="KW-0472">Membrane</keyword>
<dbReference type="EMBL" id="CP007536">
    <property type="protein sequence ID" value="AIC17029.1"/>
    <property type="molecule type" value="Genomic_DNA"/>
</dbReference>
<dbReference type="STRING" id="926571.NVIE_027520"/>
<evidence type="ECO:0000313" key="5">
    <source>
        <dbReference type="EMBL" id="AIC17029.1"/>
    </source>
</evidence>
<keyword evidence="2 4" id="KW-0812">Transmembrane</keyword>
<dbReference type="GO" id="GO:0016020">
    <property type="term" value="C:membrane"/>
    <property type="evidence" value="ECO:0007669"/>
    <property type="project" value="UniProtKB-SubCell"/>
</dbReference>
<name>A0A060HKI7_9ARCH</name>
<dbReference type="KEGG" id="nvn:NVIE_027520"/>
<comment type="subcellular location">
    <subcellularLocation>
        <location evidence="1">Membrane</location>
    </subcellularLocation>
</comment>
<keyword evidence="4" id="KW-1133">Transmembrane helix</keyword>
<reference evidence="5 6" key="1">
    <citation type="journal article" date="2014" name="Int. J. Syst. Evol. Microbiol.">
        <title>Nitrososphaera viennensis gen. nov., sp. nov., an aerobic and mesophilic, ammonia-oxidizing archaeon from soil and a member of the archaeal phylum Thaumarchaeota.</title>
        <authorList>
            <person name="Stieglmeier M."/>
            <person name="Klingl A."/>
            <person name="Alves R.J."/>
            <person name="Rittmann S.K."/>
            <person name="Melcher M."/>
            <person name="Leisch N."/>
            <person name="Schleper C."/>
        </authorList>
    </citation>
    <scope>NUCLEOTIDE SEQUENCE [LARGE SCALE GENOMIC DNA]</scope>
    <source>
        <strain evidence="5">EN76</strain>
    </source>
</reference>